<keyword evidence="7" id="KW-0812">Transmembrane</keyword>
<dbReference type="GO" id="GO:0071949">
    <property type="term" value="F:FAD binding"/>
    <property type="evidence" value="ECO:0007669"/>
    <property type="project" value="InterPro"/>
</dbReference>
<keyword evidence="7" id="KW-1133">Transmembrane helix</keyword>
<dbReference type="PROSITE" id="PS00677">
    <property type="entry name" value="DAO"/>
    <property type="match status" value="1"/>
</dbReference>
<comment type="cofactor">
    <cofactor evidence="1">
        <name>FAD</name>
        <dbReference type="ChEBI" id="CHEBI:57692"/>
    </cofactor>
</comment>
<keyword evidence="5" id="KW-0560">Oxidoreductase</keyword>
<dbReference type="PANTHER" id="PTHR11530:SF25">
    <property type="entry name" value="FAD DEPENDENT OXIDOREDUCTASE DOMAIN-CONTAINING PROTEIN"/>
    <property type="match status" value="1"/>
</dbReference>
<evidence type="ECO:0000313" key="9">
    <source>
        <dbReference type="EMBL" id="KXX78186.1"/>
    </source>
</evidence>
<dbReference type="VEuPathDB" id="FungiDB:MMYC01_205491"/>
<organism evidence="9 10">
    <name type="scientific">Madurella mycetomatis</name>
    <dbReference type="NCBI Taxonomy" id="100816"/>
    <lineage>
        <taxon>Eukaryota</taxon>
        <taxon>Fungi</taxon>
        <taxon>Dikarya</taxon>
        <taxon>Ascomycota</taxon>
        <taxon>Pezizomycotina</taxon>
        <taxon>Sordariomycetes</taxon>
        <taxon>Sordariomycetidae</taxon>
        <taxon>Sordariales</taxon>
        <taxon>Sordariales incertae sedis</taxon>
        <taxon>Madurella</taxon>
    </lineage>
</organism>
<dbReference type="SUPFAM" id="SSF54373">
    <property type="entry name" value="FAD-linked reductases, C-terminal domain"/>
    <property type="match status" value="1"/>
</dbReference>
<evidence type="ECO:0000256" key="1">
    <source>
        <dbReference type="ARBA" id="ARBA00001974"/>
    </source>
</evidence>
<dbReference type="Gene3D" id="3.30.9.10">
    <property type="entry name" value="D-Amino Acid Oxidase, subunit A, domain 2"/>
    <property type="match status" value="1"/>
</dbReference>
<dbReference type="Pfam" id="PF01266">
    <property type="entry name" value="DAO"/>
    <property type="match status" value="1"/>
</dbReference>
<name>A0A175W3C7_9PEZI</name>
<evidence type="ECO:0000256" key="3">
    <source>
        <dbReference type="ARBA" id="ARBA00022630"/>
    </source>
</evidence>
<dbReference type="InterPro" id="IPR006076">
    <property type="entry name" value="FAD-dep_OxRdtase"/>
</dbReference>
<feature type="domain" description="FAD dependent oxidoreductase" evidence="8">
    <location>
        <begin position="63"/>
        <end position="454"/>
    </location>
</feature>
<dbReference type="GO" id="GO:0019478">
    <property type="term" value="P:D-amino acid catabolic process"/>
    <property type="evidence" value="ECO:0007669"/>
    <property type="project" value="TreeGrafter"/>
</dbReference>
<dbReference type="InterPro" id="IPR023209">
    <property type="entry name" value="DAO"/>
</dbReference>
<evidence type="ECO:0000256" key="2">
    <source>
        <dbReference type="ARBA" id="ARBA00006730"/>
    </source>
</evidence>
<evidence type="ECO:0000259" key="8">
    <source>
        <dbReference type="Pfam" id="PF01266"/>
    </source>
</evidence>
<keyword evidence="10" id="KW-1185">Reference proteome</keyword>
<dbReference type="PANTHER" id="PTHR11530">
    <property type="entry name" value="D-AMINO ACID OXIDASE"/>
    <property type="match status" value="1"/>
</dbReference>
<dbReference type="SUPFAM" id="SSF51971">
    <property type="entry name" value="Nucleotide-binding domain"/>
    <property type="match status" value="1"/>
</dbReference>
<evidence type="ECO:0000256" key="4">
    <source>
        <dbReference type="ARBA" id="ARBA00022827"/>
    </source>
</evidence>
<reference evidence="9 10" key="1">
    <citation type="journal article" date="2016" name="Genome Announc.">
        <title>Genome Sequence of Madurella mycetomatis mm55, Isolated from a Human Mycetoma Case in Sudan.</title>
        <authorList>
            <person name="Smit S."/>
            <person name="Derks M.F."/>
            <person name="Bervoets S."/>
            <person name="Fahal A."/>
            <person name="van Leeuwen W."/>
            <person name="van Belkum A."/>
            <person name="van de Sande W.W."/>
        </authorList>
    </citation>
    <scope>NUCLEOTIDE SEQUENCE [LARGE SCALE GENOMIC DNA]</scope>
    <source>
        <strain evidence="10">mm55</strain>
    </source>
</reference>
<gene>
    <name evidence="9" type="ORF">MMYC01_205491</name>
</gene>
<dbReference type="OrthoDB" id="2015447at2759"/>
<feature type="region of interest" description="Disordered" evidence="6">
    <location>
        <begin position="549"/>
        <end position="570"/>
    </location>
</feature>
<dbReference type="GO" id="GO:0003884">
    <property type="term" value="F:D-amino-acid oxidase activity"/>
    <property type="evidence" value="ECO:0007669"/>
    <property type="project" value="InterPro"/>
</dbReference>
<dbReference type="GO" id="GO:0005737">
    <property type="term" value="C:cytoplasm"/>
    <property type="evidence" value="ECO:0007669"/>
    <property type="project" value="TreeGrafter"/>
</dbReference>
<proteinExistence type="inferred from homology"/>
<dbReference type="Gene3D" id="3.40.50.720">
    <property type="entry name" value="NAD(P)-binding Rossmann-like Domain"/>
    <property type="match status" value="1"/>
</dbReference>
<dbReference type="STRING" id="100816.A0A175W3C7"/>
<evidence type="ECO:0000256" key="6">
    <source>
        <dbReference type="SAM" id="MobiDB-lite"/>
    </source>
</evidence>
<keyword evidence="7" id="KW-0472">Membrane</keyword>
<accession>A0A175W3C7</accession>
<dbReference type="AlphaFoldDB" id="A0A175W3C7"/>
<evidence type="ECO:0000256" key="5">
    <source>
        <dbReference type="ARBA" id="ARBA00023002"/>
    </source>
</evidence>
<evidence type="ECO:0000256" key="7">
    <source>
        <dbReference type="SAM" id="Phobius"/>
    </source>
</evidence>
<protein>
    <submittedName>
        <fullName evidence="9">D-amino-acid oxidase</fullName>
    </submittedName>
</protein>
<dbReference type="Proteomes" id="UP000078237">
    <property type="component" value="Unassembled WGS sequence"/>
</dbReference>
<dbReference type="EMBL" id="LCTW02000130">
    <property type="protein sequence ID" value="KXX78186.1"/>
    <property type="molecule type" value="Genomic_DNA"/>
</dbReference>
<comment type="caution">
    <text evidence="9">The sequence shown here is derived from an EMBL/GenBank/DDBJ whole genome shotgun (WGS) entry which is preliminary data.</text>
</comment>
<keyword evidence="4" id="KW-0274">FAD</keyword>
<feature type="transmembrane region" description="Helical" evidence="7">
    <location>
        <begin position="63"/>
        <end position="80"/>
    </location>
</feature>
<comment type="similarity">
    <text evidence="2">Belongs to the DAMOX/DASOX family.</text>
</comment>
<sequence>MANSISNTTTAKIILEERRHAVTYHDSNGALATGPIVTYPKLELSTNGEPLVQPGPAAESKHILILGAGVSGLLVAWMLLDKGYRVSIFADDWAWTKDFKKSRMTSQIAGALWEFPPGGCGLTEIESVDDKWAKVQHYREWALQSYEFYDKYAQISNLHEQRGASLGLRFADLHQFFYRDLDNAEDALVAVEREKRDAIRTARDDGRMRGPMFTTYNEEGLLEKFKDVVNLDFRGQKFKSGYTHRAPIVNTDKGMAYLMALVKAKGANLETRSFESTIRSFGEGLLKRYHGHAIVNATGLGARDLAEDEDVYPVRGAVLRVENTRRGLFRHLNDAYLVPAQKDSHEFPTKTIFIVPRSDDVLYVGSIIQTENGKMNLSQESPEVQDMWDRAGDFVKNLRHAGLAPEYPFAQGLRPFTKNNAKIRADEKADFPLVHNYGHGGSGWTLGIGTARCVLYILEKLLSPDDGAPDTNRVRPEIVRHRAWAVNCEIYPRPPTVLPSEDTSNIQPTMRQVQQEVQEVKQKVEDVKREVQEVRQEVQGVNQEVRGVNQKVQVLQSAPPTPRRSSEISD</sequence>
<dbReference type="Gene3D" id="1.20.5.320">
    <property type="entry name" value="6-Phosphogluconate Dehydrogenase, domain 3"/>
    <property type="match status" value="1"/>
</dbReference>
<keyword evidence="3" id="KW-0285">Flavoprotein</keyword>
<dbReference type="InterPro" id="IPR006181">
    <property type="entry name" value="D-amino_acid_oxidase_CS"/>
</dbReference>
<evidence type="ECO:0000313" key="10">
    <source>
        <dbReference type="Proteomes" id="UP000078237"/>
    </source>
</evidence>